<proteinExistence type="predicted"/>
<organism evidence="1 2">
    <name type="scientific">Psilocybe cf. subviscida</name>
    <dbReference type="NCBI Taxonomy" id="2480587"/>
    <lineage>
        <taxon>Eukaryota</taxon>
        <taxon>Fungi</taxon>
        <taxon>Dikarya</taxon>
        <taxon>Basidiomycota</taxon>
        <taxon>Agaricomycotina</taxon>
        <taxon>Agaricomycetes</taxon>
        <taxon>Agaricomycetidae</taxon>
        <taxon>Agaricales</taxon>
        <taxon>Agaricineae</taxon>
        <taxon>Strophariaceae</taxon>
        <taxon>Psilocybe</taxon>
    </lineage>
</organism>
<accession>A0A8H5FA67</accession>
<reference evidence="1 2" key="1">
    <citation type="journal article" date="2020" name="ISME J.">
        <title>Uncovering the hidden diversity of litter-decomposition mechanisms in mushroom-forming fungi.</title>
        <authorList>
            <person name="Floudas D."/>
            <person name="Bentzer J."/>
            <person name="Ahren D."/>
            <person name="Johansson T."/>
            <person name="Persson P."/>
            <person name="Tunlid A."/>
        </authorList>
    </citation>
    <scope>NUCLEOTIDE SEQUENCE [LARGE SCALE GENOMIC DNA]</scope>
    <source>
        <strain evidence="1 2">CBS 101986</strain>
    </source>
</reference>
<keyword evidence="2" id="KW-1185">Reference proteome</keyword>
<dbReference type="EMBL" id="JAACJJ010000002">
    <property type="protein sequence ID" value="KAF5329399.1"/>
    <property type="molecule type" value="Genomic_DNA"/>
</dbReference>
<sequence>MTIATHSYPEQLQQEPIPTFARRSVRVRIIRTGDRALIYTTVAGLQAAGLAYRGCRASRFLIVETSDDERATHPQHVNNAASARVYLTSPADVVACLPREELDTRAEEWHWDALHCLFAELASNSRQSTDSQCMISHGAAHPTRIAAFTFSTLDPNNTEARLLILLPRLGKCIYIPTIPLVPSELMLSTGMHQHFGLKKRSMPSPPWLTGKQEDLASYVAAEDGDGPLRLRDKTAIRNSSALQPLASVLSTGMHSACLFLPPSSAMYSTIDSGPGKQSGIDHRSIEIWDGLQ</sequence>
<evidence type="ECO:0000313" key="2">
    <source>
        <dbReference type="Proteomes" id="UP000567179"/>
    </source>
</evidence>
<dbReference type="AlphaFoldDB" id="A0A8H5FA67"/>
<comment type="caution">
    <text evidence="1">The sequence shown here is derived from an EMBL/GenBank/DDBJ whole genome shotgun (WGS) entry which is preliminary data.</text>
</comment>
<gene>
    <name evidence="1" type="ORF">D9619_008978</name>
</gene>
<evidence type="ECO:0000313" key="1">
    <source>
        <dbReference type="EMBL" id="KAF5329399.1"/>
    </source>
</evidence>
<name>A0A8H5FA67_9AGAR</name>
<protein>
    <submittedName>
        <fullName evidence="1">Uncharacterized protein</fullName>
    </submittedName>
</protein>
<dbReference type="Proteomes" id="UP000567179">
    <property type="component" value="Unassembled WGS sequence"/>
</dbReference>